<dbReference type="SUPFAM" id="SSF47413">
    <property type="entry name" value="lambda repressor-like DNA-binding domains"/>
    <property type="match status" value="1"/>
</dbReference>
<proteinExistence type="predicted"/>
<dbReference type="Gene3D" id="1.10.260.40">
    <property type="entry name" value="lambda repressor-like DNA-binding domains"/>
    <property type="match status" value="1"/>
</dbReference>
<dbReference type="InterPro" id="IPR039554">
    <property type="entry name" value="HigA2-like_HTH"/>
</dbReference>
<name>A0ABQ2APE0_9PSED</name>
<dbReference type="Proteomes" id="UP000655550">
    <property type="component" value="Unassembled WGS sequence"/>
</dbReference>
<gene>
    <name evidence="2" type="ORF">GCM10007363_18280</name>
</gene>
<feature type="domain" description="HTH cro/C1-type" evidence="1">
    <location>
        <begin position="32"/>
        <end position="87"/>
    </location>
</feature>
<accession>A0ABQ2APE0</accession>
<dbReference type="CDD" id="cd00093">
    <property type="entry name" value="HTH_XRE"/>
    <property type="match status" value="1"/>
</dbReference>
<keyword evidence="3" id="KW-1185">Reference proteome</keyword>
<dbReference type="Pfam" id="PF13744">
    <property type="entry name" value="HTH_37"/>
    <property type="match status" value="1"/>
</dbReference>
<protein>
    <recommendedName>
        <fullName evidence="1">HTH cro/C1-type domain-containing protein</fullName>
    </recommendedName>
</protein>
<organism evidence="2 3">
    <name type="scientific">Pseudomonas fluvialis</name>
    <dbReference type="NCBI Taxonomy" id="1793966"/>
    <lineage>
        <taxon>Bacteria</taxon>
        <taxon>Pseudomonadati</taxon>
        <taxon>Pseudomonadota</taxon>
        <taxon>Gammaproteobacteria</taxon>
        <taxon>Pseudomonadales</taxon>
        <taxon>Pseudomonadaceae</taxon>
        <taxon>Pseudomonas</taxon>
    </lineage>
</organism>
<dbReference type="EMBL" id="BMDE01000005">
    <property type="protein sequence ID" value="GGH93509.1"/>
    <property type="molecule type" value="Genomic_DNA"/>
</dbReference>
<sequence length="103" mass="11362">MNRYNNLQHTSNVLSFESTQELSAKTALAVKLNTLIEQRGLSQTEAATITGMTQPKVSQVRHYKLKNISLERLMQALVSLDQNIEIVIQPASSAHTANITVAV</sequence>
<dbReference type="RefSeq" id="WP_093984774.1">
    <property type="nucleotide sequence ID" value="NZ_BMDE01000005.1"/>
</dbReference>
<dbReference type="PROSITE" id="PS50943">
    <property type="entry name" value="HTH_CROC1"/>
    <property type="match status" value="1"/>
</dbReference>
<dbReference type="InterPro" id="IPR001387">
    <property type="entry name" value="Cro/C1-type_HTH"/>
</dbReference>
<comment type="caution">
    <text evidence="2">The sequence shown here is derived from an EMBL/GenBank/DDBJ whole genome shotgun (WGS) entry which is preliminary data.</text>
</comment>
<evidence type="ECO:0000313" key="3">
    <source>
        <dbReference type="Proteomes" id="UP000655550"/>
    </source>
</evidence>
<evidence type="ECO:0000313" key="2">
    <source>
        <dbReference type="EMBL" id="GGH93509.1"/>
    </source>
</evidence>
<reference evidence="3" key="1">
    <citation type="journal article" date="2019" name="Int. J. Syst. Evol. Microbiol.">
        <title>The Global Catalogue of Microorganisms (GCM) 10K type strain sequencing project: providing services to taxonomists for standard genome sequencing and annotation.</title>
        <authorList>
            <consortium name="The Broad Institute Genomics Platform"/>
            <consortium name="The Broad Institute Genome Sequencing Center for Infectious Disease"/>
            <person name="Wu L."/>
            <person name="Ma J."/>
        </authorList>
    </citation>
    <scope>NUCLEOTIDE SEQUENCE [LARGE SCALE GENOMIC DNA]</scope>
    <source>
        <strain evidence="3">CCM 8778</strain>
    </source>
</reference>
<evidence type="ECO:0000259" key="1">
    <source>
        <dbReference type="PROSITE" id="PS50943"/>
    </source>
</evidence>
<dbReference type="InterPro" id="IPR010982">
    <property type="entry name" value="Lambda_DNA-bd_dom_sf"/>
</dbReference>